<sequence length="317" mass="34528">MDSSQTPAVIRKAVVALRQEETKFTTEVRRYSTDPQPGCPFLVDRDVAWKSAHHKYRTSRQKLWKETIRHAELMSENVVDHVRAVRRLLAVEDSSESPPLFAHMTAMRVACEAAAQIAYLYDSSVSYEQRLLRGAVLLRDNAAHSAKAANTVPSALSPLVQPGVAAAQRLPAKIADQITKAGIVEVLGGRGKTVTRLEIPNGAKEPAIVQKSTLIKSAFADRPGLFNYGSGVAHSMQWMLGDAVVERVGTQTRLAPDVIGIGAATLSCIEACGVVAATFAAYFGHDPLRAERSRQTRHQALTVWMQQHMVTTSHGAV</sequence>
<evidence type="ECO:0000313" key="1">
    <source>
        <dbReference type="EMBL" id="GAA2533360.1"/>
    </source>
</evidence>
<organism evidence="1 2">
    <name type="scientific">Pilimelia columellifera subsp. columellifera</name>
    <dbReference type="NCBI Taxonomy" id="706583"/>
    <lineage>
        <taxon>Bacteria</taxon>
        <taxon>Bacillati</taxon>
        <taxon>Actinomycetota</taxon>
        <taxon>Actinomycetes</taxon>
        <taxon>Micromonosporales</taxon>
        <taxon>Micromonosporaceae</taxon>
        <taxon>Pilimelia</taxon>
    </lineage>
</organism>
<evidence type="ECO:0000313" key="2">
    <source>
        <dbReference type="Proteomes" id="UP001499978"/>
    </source>
</evidence>
<name>A0ABP6B2B5_9ACTN</name>
<accession>A0ABP6B2B5</accession>
<keyword evidence="2" id="KW-1185">Reference proteome</keyword>
<proteinExistence type="predicted"/>
<dbReference type="EMBL" id="BAAARY010000048">
    <property type="protein sequence ID" value="GAA2533360.1"/>
    <property type="molecule type" value="Genomic_DNA"/>
</dbReference>
<gene>
    <name evidence="1" type="ORF">GCM10010201_36060</name>
</gene>
<reference evidence="2" key="1">
    <citation type="journal article" date="2019" name="Int. J. Syst. Evol. Microbiol.">
        <title>The Global Catalogue of Microorganisms (GCM) 10K type strain sequencing project: providing services to taxonomists for standard genome sequencing and annotation.</title>
        <authorList>
            <consortium name="The Broad Institute Genomics Platform"/>
            <consortium name="The Broad Institute Genome Sequencing Center for Infectious Disease"/>
            <person name="Wu L."/>
            <person name="Ma J."/>
        </authorList>
    </citation>
    <scope>NUCLEOTIDE SEQUENCE [LARGE SCALE GENOMIC DNA]</scope>
    <source>
        <strain evidence="2">JCM 3367</strain>
    </source>
</reference>
<dbReference type="RefSeq" id="WP_344174695.1">
    <property type="nucleotide sequence ID" value="NZ_BAAARY010000048.1"/>
</dbReference>
<dbReference type="Proteomes" id="UP001499978">
    <property type="component" value="Unassembled WGS sequence"/>
</dbReference>
<comment type="caution">
    <text evidence="1">The sequence shown here is derived from an EMBL/GenBank/DDBJ whole genome shotgun (WGS) entry which is preliminary data.</text>
</comment>
<protein>
    <submittedName>
        <fullName evidence="1">Uncharacterized protein</fullName>
    </submittedName>
</protein>